<gene>
    <name evidence="1" type="ORF">BV22DRAFT_995979</name>
</gene>
<name>A0ACB8B3T2_9AGAM</name>
<comment type="caution">
    <text evidence="1">The sequence shown here is derived from an EMBL/GenBank/DDBJ whole genome shotgun (WGS) entry which is preliminary data.</text>
</comment>
<feature type="non-terminal residue" evidence="1">
    <location>
        <position position="1"/>
    </location>
</feature>
<evidence type="ECO:0000313" key="2">
    <source>
        <dbReference type="Proteomes" id="UP000790709"/>
    </source>
</evidence>
<dbReference type="Proteomes" id="UP000790709">
    <property type="component" value="Unassembled WGS sequence"/>
</dbReference>
<protein>
    <submittedName>
        <fullName evidence="1">Uncharacterized protein</fullName>
    </submittedName>
</protein>
<evidence type="ECO:0000313" key="1">
    <source>
        <dbReference type="EMBL" id="KAH7919748.1"/>
    </source>
</evidence>
<feature type="non-terminal residue" evidence="1">
    <location>
        <position position="144"/>
    </location>
</feature>
<dbReference type="EMBL" id="MU266634">
    <property type="protein sequence ID" value="KAH7919748.1"/>
    <property type="molecule type" value="Genomic_DNA"/>
</dbReference>
<sequence length="144" mass="15455">GQLWLLRMADSEQLLNGITALIHPGLYSAGTSAMSKLPKHLPLAKSAPWPSVFSGLEVIVNRDTPAHRDSGGAASFYDLLVSLGQKHLAVLKIPDLDAELSYGPGTVVALTGKVLLHEVSSWPGGERYCLAHFMRDSVLNRLGV</sequence>
<reference evidence="1" key="1">
    <citation type="journal article" date="2021" name="New Phytol.">
        <title>Evolutionary innovations through gain and loss of genes in the ectomycorrhizal Boletales.</title>
        <authorList>
            <person name="Wu G."/>
            <person name="Miyauchi S."/>
            <person name="Morin E."/>
            <person name="Kuo A."/>
            <person name="Drula E."/>
            <person name="Varga T."/>
            <person name="Kohler A."/>
            <person name="Feng B."/>
            <person name="Cao Y."/>
            <person name="Lipzen A."/>
            <person name="Daum C."/>
            <person name="Hundley H."/>
            <person name="Pangilinan J."/>
            <person name="Johnson J."/>
            <person name="Barry K."/>
            <person name="LaButti K."/>
            <person name="Ng V."/>
            <person name="Ahrendt S."/>
            <person name="Min B."/>
            <person name="Choi I.G."/>
            <person name="Park H."/>
            <person name="Plett J.M."/>
            <person name="Magnuson J."/>
            <person name="Spatafora J.W."/>
            <person name="Nagy L.G."/>
            <person name="Henrissat B."/>
            <person name="Grigoriev I.V."/>
            <person name="Yang Z.L."/>
            <person name="Xu J."/>
            <person name="Martin F.M."/>
        </authorList>
    </citation>
    <scope>NUCLEOTIDE SEQUENCE</scope>
    <source>
        <strain evidence="1">KUC20120723A-06</strain>
    </source>
</reference>
<proteinExistence type="predicted"/>
<keyword evidence="2" id="KW-1185">Reference proteome</keyword>
<organism evidence="1 2">
    <name type="scientific">Leucogyrophana mollusca</name>
    <dbReference type="NCBI Taxonomy" id="85980"/>
    <lineage>
        <taxon>Eukaryota</taxon>
        <taxon>Fungi</taxon>
        <taxon>Dikarya</taxon>
        <taxon>Basidiomycota</taxon>
        <taxon>Agaricomycotina</taxon>
        <taxon>Agaricomycetes</taxon>
        <taxon>Agaricomycetidae</taxon>
        <taxon>Boletales</taxon>
        <taxon>Boletales incertae sedis</taxon>
        <taxon>Leucogyrophana</taxon>
    </lineage>
</organism>
<accession>A0ACB8B3T2</accession>